<reference evidence="1 2" key="1">
    <citation type="journal article" date="2009" name="PLoS Genet.">
        <title>Genomic analysis of the basal lineage fungus Rhizopus oryzae reveals a whole-genome duplication.</title>
        <authorList>
            <person name="Ma L.-J."/>
            <person name="Ibrahim A.S."/>
            <person name="Skory C."/>
            <person name="Grabherr M.G."/>
            <person name="Burger G."/>
            <person name="Butler M."/>
            <person name="Elias M."/>
            <person name="Idnurm A."/>
            <person name="Lang B.F."/>
            <person name="Sone T."/>
            <person name="Abe A."/>
            <person name="Calvo S.E."/>
            <person name="Corrochano L.M."/>
            <person name="Engels R."/>
            <person name="Fu J."/>
            <person name="Hansberg W."/>
            <person name="Kim J.-M."/>
            <person name="Kodira C.D."/>
            <person name="Koehrsen M.J."/>
            <person name="Liu B."/>
            <person name="Miranda-Saavedra D."/>
            <person name="O'Leary S."/>
            <person name="Ortiz-Castellanos L."/>
            <person name="Poulter R."/>
            <person name="Rodriguez-Romero J."/>
            <person name="Ruiz-Herrera J."/>
            <person name="Shen Y.-Q."/>
            <person name="Zeng Q."/>
            <person name="Galagan J."/>
            <person name="Birren B.W."/>
            <person name="Cuomo C.A."/>
            <person name="Wickes B.L."/>
        </authorList>
    </citation>
    <scope>NUCLEOTIDE SEQUENCE [LARGE SCALE GENOMIC DNA]</scope>
    <source>
        <strain evidence="2">RA 99-880 / ATCC MYA-4621 / FGSC 9543 / NRRL 43880</strain>
    </source>
</reference>
<sequence length="47" mass="5366">MVWKSSVEIGYGAAVREYNNYYPVYCTYDYFPEGTGDDEASAENVLK</sequence>
<evidence type="ECO:0000313" key="1">
    <source>
        <dbReference type="EMBL" id="EIE82220.1"/>
    </source>
</evidence>
<dbReference type="VEuPathDB" id="FungiDB:RO3G_06925"/>
<dbReference type="GeneID" id="93613896"/>
<name>I1C190_RHIO9</name>
<organism evidence="1 2">
    <name type="scientific">Rhizopus delemar (strain RA 99-880 / ATCC MYA-4621 / FGSC 9543 / NRRL 43880)</name>
    <name type="common">Mucormycosis agent</name>
    <name type="synonym">Rhizopus arrhizus var. delemar</name>
    <dbReference type="NCBI Taxonomy" id="246409"/>
    <lineage>
        <taxon>Eukaryota</taxon>
        <taxon>Fungi</taxon>
        <taxon>Fungi incertae sedis</taxon>
        <taxon>Mucoromycota</taxon>
        <taxon>Mucoromycotina</taxon>
        <taxon>Mucoromycetes</taxon>
        <taxon>Mucorales</taxon>
        <taxon>Mucorineae</taxon>
        <taxon>Rhizopodaceae</taxon>
        <taxon>Rhizopus</taxon>
    </lineage>
</organism>
<protein>
    <submittedName>
        <fullName evidence="1">Uncharacterized protein</fullName>
    </submittedName>
</protein>
<dbReference type="EMBL" id="CH476736">
    <property type="protein sequence ID" value="EIE82220.1"/>
    <property type="molecule type" value="Genomic_DNA"/>
</dbReference>
<keyword evidence="2" id="KW-1185">Reference proteome</keyword>
<proteinExistence type="predicted"/>
<gene>
    <name evidence="1" type="ORF">RO3G_06925</name>
</gene>
<dbReference type="InParanoid" id="I1C190"/>
<evidence type="ECO:0000313" key="2">
    <source>
        <dbReference type="Proteomes" id="UP000009138"/>
    </source>
</evidence>
<dbReference type="Proteomes" id="UP000009138">
    <property type="component" value="Unassembled WGS sequence"/>
</dbReference>
<dbReference type="RefSeq" id="XP_067517616.1">
    <property type="nucleotide sequence ID" value="XM_067661515.1"/>
</dbReference>
<accession>I1C190</accession>
<dbReference type="AlphaFoldDB" id="I1C190"/>